<name>A0A9D1J2C4_9FIRM</name>
<evidence type="ECO:0000259" key="8">
    <source>
        <dbReference type="PROSITE" id="PS50928"/>
    </source>
</evidence>
<dbReference type="GO" id="GO:0055085">
    <property type="term" value="P:transmembrane transport"/>
    <property type="evidence" value="ECO:0007669"/>
    <property type="project" value="InterPro"/>
</dbReference>
<keyword evidence="3" id="KW-1003">Cell membrane</keyword>
<evidence type="ECO:0000256" key="2">
    <source>
        <dbReference type="ARBA" id="ARBA00022448"/>
    </source>
</evidence>
<dbReference type="PANTHER" id="PTHR43227">
    <property type="entry name" value="BLL4140 PROTEIN"/>
    <property type="match status" value="1"/>
</dbReference>
<evidence type="ECO:0000313" key="10">
    <source>
        <dbReference type="Proteomes" id="UP000886785"/>
    </source>
</evidence>
<feature type="transmembrane region" description="Helical" evidence="7">
    <location>
        <begin position="95"/>
        <end position="116"/>
    </location>
</feature>
<dbReference type="InterPro" id="IPR035906">
    <property type="entry name" value="MetI-like_sf"/>
</dbReference>
<gene>
    <name evidence="9" type="ORF">IAA54_10685</name>
</gene>
<feature type="transmembrane region" description="Helical" evidence="7">
    <location>
        <begin position="137"/>
        <end position="158"/>
    </location>
</feature>
<dbReference type="GO" id="GO:0005886">
    <property type="term" value="C:plasma membrane"/>
    <property type="evidence" value="ECO:0007669"/>
    <property type="project" value="UniProtKB-SubCell"/>
</dbReference>
<reference evidence="9" key="1">
    <citation type="submission" date="2020-10" db="EMBL/GenBank/DDBJ databases">
        <authorList>
            <person name="Gilroy R."/>
        </authorList>
    </citation>
    <scope>NUCLEOTIDE SEQUENCE</scope>
    <source>
        <strain evidence="9">ChiSjej1B19-7085</strain>
    </source>
</reference>
<feature type="transmembrane region" description="Helical" evidence="7">
    <location>
        <begin position="178"/>
        <end position="204"/>
    </location>
</feature>
<dbReference type="Gene3D" id="1.10.3720.10">
    <property type="entry name" value="MetI-like"/>
    <property type="match status" value="1"/>
</dbReference>
<dbReference type="PANTHER" id="PTHR43227:SF11">
    <property type="entry name" value="BLL4140 PROTEIN"/>
    <property type="match status" value="1"/>
</dbReference>
<evidence type="ECO:0000256" key="3">
    <source>
        <dbReference type="ARBA" id="ARBA00022475"/>
    </source>
</evidence>
<proteinExistence type="inferred from homology"/>
<sequence>MGKGNSVSISKGGKTSSVANKKLKKMWRDRYMYLILIPVIAYYLIFCYAPMYGVTIAFKDYNMFKGVFGSEWVGLANFERIFSTSDFYMVLRNTLMLNLLQLLFSFPGPIILALLLNELRSVKFKRVVQTIVYLPHFLSWVVVATLLIPMLSPSTGVINHLITRLGGESIYFMSDPGWWIFIYVAAGVWKSIGWGAIVYLAALAGVDPSLYEAAIIDGANKWQQCIHITIPSIIPTIMVLLILNVGQIMSIGFDQPFLLGNSSVTEVSEVISTYVYRLGLESADISRSTAIGLFQSLVNFVILLITNTVSKKLTGSGIY</sequence>
<feature type="transmembrane region" description="Helical" evidence="7">
    <location>
        <begin position="285"/>
        <end position="305"/>
    </location>
</feature>
<comment type="subcellular location">
    <subcellularLocation>
        <location evidence="1 7">Cell membrane</location>
        <topology evidence="1 7">Multi-pass membrane protein</topology>
    </subcellularLocation>
</comment>
<dbReference type="InterPro" id="IPR000515">
    <property type="entry name" value="MetI-like"/>
</dbReference>
<keyword evidence="6 7" id="KW-0472">Membrane</keyword>
<dbReference type="AlphaFoldDB" id="A0A9D1J2C4"/>
<dbReference type="Proteomes" id="UP000886785">
    <property type="component" value="Unassembled WGS sequence"/>
</dbReference>
<dbReference type="Pfam" id="PF00528">
    <property type="entry name" value="BPD_transp_1"/>
    <property type="match status" value="1"/>
</dbReference>
<dbReference type="CDD" id="cd06261">
    <property type="entry name" value="TM_PBP2"/>
    <property type="match status" value="1"/>
</dbReference>
<reference evidence="9" key="2">
    <citation type="journal article" date="2021" name="PeerJ">
        <title>Extensive microbial diversity within the chicken gut microbiome revealed by metagenomics and culture.</title>
        <authorList>
            <person name="Gilroy R."/>
            <person name="Ravi A."/>
            <person name="Getino M."/>
            <person name="Pursley I."/>
            <person name="Horton D.L."/>
            <person name="Alikhan N.F."/>
            <person name="Baker D."/>
            <person name="Gharbi K."/>
            <person name="Hall N."/>
            <person name="Watson M."/>
            <person name="Adriaenssens E.M."/>
            <person name="Foster-Nyarko E."/>
            <person name="Jarju S."/>
            <person name="Secka A."/>
            <person name="Antonio M."/>
            <person name="Oren A."/>
            <person name="Chaudhuri R.R."/>
            <person name="La Ragione R."/>
            <person name="Hildebrand F."/>
            <person name="Pallen M.J."/>
        </authorList>
    </citation>
    <scope>NUCLEOTIDE SEQUENCE</scope>
    <source>
        <strain evidence="9">ChiSjej1B19-7085</strain>
    </source>
</reference>
<comment type="similarity">
    <text evidence="7">Belongs to the binding-protein-dependent transport system permease family.</text>
</comment>
<keyword evidence="2 7" id="KW-0813">Transport</keyword>
<dbReference type="EMBL" id="DVHF01000135">
    <property type="protein sequence ID" value="HIR58120.1"/>
    <property type="molecule type" value="Genomic_DNA"/>
</dbReference>
<protein>
    <submittedName>
        <fullName evidence="9">Sugar ABC transporter permease</fullName>
    </submittedName>
</protein>
<evidence type="ECO:0000313" key="9">
    <source>
        <dbReference type="EMBL" id="HIR58120.1"/>
    </source>
</evidence>
<dbReference type="SUPFAM" id="SSF161098">
    <property type="entry name" value="MetI-like"/>
    <property type="match status" value="1"/>
</dbReference>
<keyword evidence="4 7" id="KW-0812">Transmembrane</keyword>
<evidence type="ECO:0000256" key="1">
    <source>
        <dbReference type="ARBA" id="ARBA00004651"/>
    </source>
</evidence>
<evidence type="ECO:0000256" key="7">
    <source>
        <dbReference type="RuleBase" id="RU363032"/>
    </source>
</evidence>
<dbReference type="InterPro" id="IPR050809">
    <property type="entry name" value="UgpAE/MalFG_permease"/>
</dbReference>
<comment type="caution">
    <text evidence="9">The sequence shown here is derived from an EMBL/GenBank/DDBJ whole genome shotgun (WGS) entry which is preliminary data.</text>
</comment>
<feature type="domain" description="ABC transmembrane type-1" evidence="8">
    <location>
        <begin position="91"/>
        <end position="306"/>
    </location>
</feature>
<accession>A0A9D1J2C4</accession>
<feature type="transmembrane region" description="Helical" evidence="7">
    <location>
        <begin position="31"/>
        <end position="51"/>
    </location>
</feature>
<evidence type="ECO:0000256" key="4">
    <source>
        <dbReference type="ARBA" id="ARBA00022692"/>
    </source>
</evidence>
<feature type="transmembrane region" description="Helical" evidence="7">
    <location>
        <begin position="225"/>
        <end position="249"/>
    </location>
</feature>
<dbReference type="PROSITE" id="PS50928">
    <property type="entry name" value="ABC_TM1"/>
    <property type="match status" value="1"/>
</dbReference>
<keyword evidence="5 7" id="KW-1133">Transmembrane helix</keyword>
<evidence type="ECO:0000256" key="6">
    <source>
        <dbReference type="ARBA" id="ARBA00023136"/>
    </source>
</evidence>
<organism evidence="9 10">
    <name type="scientific">Candidatus Gallacutalibacter pullicola</name>
    <dbReference type="NCBI Taxonomy" id="2840830"/>
    <lineage>
        <taxon>Bacteria</taxon>
        <taxon>Bacillati</taxon>
        <taxon>Bacillota</taxon>
        <taxon>Clostridia</taxon>
        <taxon>Eubacteriales</taxon>
        <taxon>Candidatus Gallacutalibacter</taxon>
    </lineage>
</organism>
<evidence type="ECO:0000256" key="5">
    <source>
        <dbReference type="ARBA" id="ARBA00022989"/>
    </source>
</evidence>